<protein>
    <submittedName>
        <fullName evidence="1">Uncharacterized protein</fullName>
    </submittedName>
</protein>
<evidence type="ECO:0000313" key="2">
    <source>
        <dbReference type="Proteomes" id="UP000634136"/>
    </source>
</evidence>
<sequence length="76" mass="8547">MATSCETSVTGESRVISIHQRIIYRQGLDFRGEYRFKSEPVEVGLDRGGNGLDMRVGASRNIRGILRFYIFCGESS</sequence>
<keyword evidence="2" id="KW-1185">Reference proteome</keyword>
<evidence type="ECO:0000313" key="1">
    <source>
        <dbReference type="EMBL" id="KAF7812989.1"/>
    </source>
</evidence>
<dbReference type="EMBL" id="JAAIUW010000010">
    <property type="protein sequence ID" value="KAF7812989.1"/>
    <property type="molecule type" value="Genomic_DNA"/>
</dbReference>
<accession>A0A834WDD3</accession>
<organism evidence="1 2">
    <name type="scientific">Senna tora</name>
    <dbReference type="NCBI Taxonomy" id="362788"/>
    <lineage>
        <taxon>Eukaryota</taxon>
        <taxon>Viridiplantae</taxon>
        <taxon>Streptophyta</taxon>
        <taxon>Embryophyta</taxon>
        <taxon>Tracheophyta</taxon>
        <taxon>Spermatophyta</taxon>
        <taxon>Magnoliopsida</taxon>
        <taxon>eudicotyledons</taxon>
        <taxon>Gunneridae</taxon>
        <taxon>Pentapetalae</taxon>
        <taxon>rosids</taxon>
        <taxon>fabids</taxon>
        <taxon>Fabales</taxon>
        <taxon>Fabaceae</taxon>
        <taxon>Caesalpinioideae</taxon>
        <taxon>Cassia clade</taxon>
        <taxon>Senna</taxon>
    </lineage>
</organism>
<dbReference type="AlphaFoldDB" id="A0A834WDD3"/>
<name>A0A834WDD3_9FABA</name>
<proteinExistence type="predicted"/>
<reference evidence="1" key="1">
    <citation type="submission" date="2020-09" db="EMBL/GenBank/DDBJ databases">
        <title>Genome-Enabled Discovery of Anthraquinone Biosynthesis in Senna tora.</title>
        <authorList>
            <person name="Kang S.-H."/>
            <person name="Pandey R.P."/>
            <person name="Lee C.-M."/>
            <person name="Sim J.-S."/>
            <person name="Jeong J.-T."/>
            <person name="Choi B.-S."/>
            <person name="Jung M."/>
            <person name="Ginzburg D."/>
            <person name="Zhao K."/>
            <person name="Won S.Y."/>
            <person name="Oh T.-J."/>
            <person name="Yu Y."/>
            <person name="Kim N.-H."/>
            <person name="Lee O.R."/>
            <person name="Lee T.-H."/>
            <person name="Bashyal P."/>
            <person name="Kim T.-S."/>
            <person name="Lee W.-H."/>
            <person name="Kawkins C."/>
            <person name="Kim C.-K."/>
            <person name="Kim J.S."/>
            <person name="Ahn B.O."/>
            <person name="Rhee S.Y."/>
            <person name="Sohng J.K."/>
        </authorList>
    </citation>
    <scope>NUCLEOTIDE SEQUENCE</scope>
    <source>
        <tissue evidence="1">Leaf</tissue>
    </source>
</reference>
<dbReference type="Proteomes" id="UP000634136">
    <property type="component" value="Unassembled WGS sequence"/>
</dbReference>
<gene>
    <name evidence="1" type="ORF">G2W53_033965</name>
</gene>
<comment type="caution">
    <text evidence="1">The sequence shown here is derived from an EMBL/GenBank/DDBJ whole genome shotgun (WGS) entry which is preliminary data.</text>
</comment>